<dbReference type="PROSITE" id="PS50850">
    <property type="entry name" value="MFS"/>
    <property type="match status" value="1"/>
</dbReference>
<dbReference type="InterPro" id="IPR005829">
    <property type="entry name" value="Sugar_transporter_CS"/>
</dbReference>
<evidence type="ECO:0000313" key="8">
    <source>
        <dbReference type="Proteomes" id="UP000708208"/>
    </source>
</evidence>
<feature type="transmembrane region" description="Helical" evidence="5">
    <location>
        <begin position="345"/>
        <end position="365"/>
    </location>
</feature>
<feature type="domain" description="Major facilitator superfamily (MFS) profile" evidence="6">
    <location>
        <begin position="32"/>
        <end position="491"/>
    </location>
</feature>
<dbReference type="AlphaFoldDB" id="A0A8J2L5K3"/>
<evidence type="ECO:0000256" key="5">
    <source>
        <dbReference type="SAM" id="Phobius"/>
    </source>
</evidence>
<dbReference type="GO" id="GO:0016020">
    <property type="term" value="C:membrane"/>
    <property type="evidence" value="ECO:0007669"/>
    <property type="project" value="UniProtKB-SubCell"/>
</dbReference>
<comment type="subcellular location">
    <subcellularLocation>
        <location evidence="1">Membrane</location>
        <topology evidence="1">Multi-pass membrane protein</topology>
    </subcellularLocation>
</comment>
<proteinExistence type="predicted"/>
<evidence type="ECO:0000259" key="6">
    <source>
        <dbReference type="PROSITE" id="PS50850"/>
    </source>
</evidence>
<reference evidence="7" key="1">
    <citation type="submission" date="2021-06" db="EMBL/GenBank/DDBJ databases">
        <authorList>
            <person name="Hodson N. C."/>
            <person name="Mongue J. A."/>
            <person name="Jaron S. K."/>
        </authorList>
    </citation>
    <scope>NUCLEOTIDE SEQUENCE</scope>
</reference>
<evidence type="ECO:0000256" key="1">
    <source>
        <dbReference type="ARBA" id="ARBA00004141"/>
    </source>
</evidence>
<feature type="transmembrane region" description="Helical" evidence="5">
    <location>
        <begin position="143"/>
        <end position="166"/>
    </location>
</feature>
<keyword evidence="2 5" id="KW-0812">Transmembrane</keyword>
<gene>
    <name evidence="7" type="ORF">AFUS01_LOCUS39034</name>
</gene>
<keyword evidence="3 5" id="KW-1133">Transmembrane helix</keyword>
<feature type="transmembrane region" description="Helical" evidence="5">
    <location>
        <begin position="467"/>
        <end position="486"/>
    </location>
</feature>
<dbReference type="PROSITE" id="PS00217">
    <property type="entry name" value="SUGAR_TRANSPORT_2"/>
    <property type="match status" value="1"/>
</dbReference>
<evidence type="ECO:0000256" key="4">
    <source>
        <dbReference type="ARBA" id="ARBA00023136"/>
    </source>
</evidence>
<name>A0A8J2L5K3_9HEXA</name>
<dbReference type="OrthoDB" id="5296287at2759"/>
<dbReference type="PROSITE" id="PS00216">
    <property type="entry name" value="SUGAR_TRANSPORT_1"/>
    <property type="match status" value="1"/>
</dbReference>
<evidence type="ECO:0000256" key="3">
    <source>
        <dbReference type="ARBA" id="ARBA00022989"/>
    </source>
</evidence>
<protein>
    <recommendedName>
        <fullName evidence="6">Major facilitator superfamily (MFS) profile domain-containing protein</fullName>
    </recommendedName>
</protein>
<dbReference type="EMBL" id="CAJVCH010550361">
    <property type="protein sequence ID" value="CAG7829158.1"/>
    <property type="molecule type" value="Genomic_DNA"/>
</dbReference>
<keyword evidence="8" id="KW-1185">Reference proteome</keyword>
<dbReference type="InterPro" id="IPR020846">
    <property type="entry name" value="MFS_dom"/>
</dbReference>
<feature type="transmembrane region" description="Helical" evidence="5">
    <location>
        <begin position="200"/>
        <end position="219"/>
    </location>
</feature>
<feature type="transmembrane region" description="Helical" evidence="5">
    <location>
        <begin position="377"/>
        <end position="398"/>
    </location>
</feature>
<feature type="transmembrane region" description="Helical" evidence="5">
    <location>
        <begin position="316"/>
        <end position="333"/>
    </location>
</feature>
<feature type="transmembrane region" description="Helical" evidence="5">
    <location>
        <begin position="410"/>
        <end position="428"/>
    </location>
</feature>
<keyword evidence="4 5" id="KW-0472">Membrane</keyword>
<dbReference type="InterPro" id="IPR005828">
    <property type="entry name" value="MFS_sugar_transport-like"/>
</dbReference>
<feature type="transmembrane region" description="Helical" evidence="5">
    <location>
        <begin position="172"/>
        <end position="193"/>
    </location>
</feature>
<dbReference type="Proteomes" id="UP000708208">
    <property type="component" value="Unassembled WGS sequence"/>
</dbReference>
<evidence type="ECO:0000313" key="7">
    <source>
        <dbReference type="EMBL" id="CAG7829158.1"/>
    </source>
</evidence>
<comment type="caution">
    <text evidence="7">The sequence shown here is derived from an EMBL/GenBank/DDBJ whole genome shotgun (WGS) entry which is preliminary data.</text>
</comment>
<accession>A0A8J2L5K3</accession>
<sequence>MGVEILEVENTIVSVDDALEKLGGFSRFQLYITFMVLLSEIPVAANVLALIFTGSSNVEFSCISNDSHFKMESISAHDPKICNQNCTLVFDPVQSAVSIVQEWKLICDHAWLPDFLTSVQMMGMMMGAIIGSQFADAFGRKTAYYTNVATFAAFGIVSGVANNIYLFGASRFLAGLGLGGFYCVYYIFLMEFLTPKWRTIAGCVSIWSVGIMTLALLAYLLKSWRYLTCAPSIAALSVLCFYPFVPETPRWLLCKERTADAEKCFRQIAKMNGKPPLDASVVESLQKAVLQERKTENAPSVCSWEIFTNPDLRIKILVFVFGWFTISFIYYSMSFNTKNLSGDPYLNVLYMGLVDLASWPSGVLFNNWLGRKKTFAGYLIFTAIFLVAKVVSTNFITFEGHPEIDAIISYIARFGLGGTWGVVTCFAAESFPTTCRTTAMGICALSANIGGMLAPEVVYLGTLLPSAPGLIFAGLTIVTACSTYFLTETNKEPLANFAS</sequence>
<organism evidence="7 8">
    <name type="scientific">Allacma fusca</name>
    <dbReference type="NCBI Taxonomy" id="39272"/>
    <lineage>
        <taxon>Eukaryota</taxon>
        <taxon>Metazoa</taxon>
        <taxon>Ecdysozoa</taxon>
        <taxon>Arthropoda</taxon>
        <taxon>Hexapoda</taxon>
        <taxon>Collembola</taxon>
        <taxon>Symphypleona</taxon>
        <taxon>Sminthuridae</taxon>
        <taxon>Allacma</taxon>
    </lineage>
</organism>
<evidence type="ECO:0000256" key="2">
    <source>
        <dbReference type="ARBA" id="ARBA00022692"/>
    </source>
</evidence>
<dbReference type="Pfam" id="PF00083">
    <property type="entry name" value="Sugar_tr"/>
    <property type="match status" value="1"/>
</dbReference>
<dbReference type="PANTHER" id="PTHR24064">
    <property type="entry name" value="SOLUTE CARRIER FAMILY 22 MEMBER"/>
    <property type="match status" value="1"/>
</dbReference>
<feature type="transmembrane region" description="Helical" evidence="5">
    <location>
        <begin position="30"/>
        <end position="52"/>
    </location>
</feature>
<dbReference type="GO" id="GO:0022857">
    <property type="term" value="F:transmembrane transporter activity"/>
    <property type="evidence" value="ECO:0007669"/>
    <property type="project" value="InterPro"/>
</dbReference>
<feature type="transmembrane region" description="Helical" evidence="5">
    <location>
        <begin position="440"/>
        <end position="461"/>
    </location>
</feature>